<evidence type="ECO:0000313" key="1">
    <source>
        <dbReference type="EMBL" id="RQN22937.1"/>
    </source>
</evidence>
<protein>
    <submittedName>
        <fullName evidence="1">Uncharacterized protein</fullName>
    </submittedName>
</protein>
<organism evidence="1 2">
    <name type="scientific">Clostridium perfringens</name>
    <dbReference type="NCBI Taxonomy" id="1502"/>
    <lineage>
        <taxon>Bacteria</taxon>
        <taxon>Bacillati</taxon>
        <taxon>Bacillota</taxon>
        <taxon>Clostridia</taxon>
        <taxon>Eubacteriales</taxon>
        <taxon>Clostridiaceae</taxon>
        <taxon>Clostridium</taxon>
    </lineage>
</organism>
<accession>A0AAE8K621</accession>
<dbReference type="AlphaFoldDB" id="A0AAE8K621"/>
<dbReference type="EMBL" id="RQNR01000012">
    <property type="protein sequence ID" value="RQN22937.1"/>
    <property type="molecule type" value="Genomic_DNA"/>
</dbReference>
<sequence>MALTADEKLFLKEALEFKLSKKEIIAIAKSNDMFTFLTGNKMRNTPAPSDKCRLKQKERDTIEQLDEALKIKDKFEREVIKRTVINRYLNYYLNTNKNNNDEIKIKLSSLQTYELWAMLTQNLKNGVKNEEYYKLLETAEIKIREVLGWKTIGLIESYKKQLELNFYKDLLVLQKN</sequence>
<gene>
    <name evidence="1" type="ORF">EHZ11_14950</name>
</gene>
<name>A0AAE8K621_CLOPF</name>
<proteinExistence type="predicted"/>
<comment type="caution">
    <text evidence="1">The sequence shown here is derived from an EMBL/GenBank/DDBJ whole genome shotgun (WGS) entry which is preliminary data.</text>
</comment>
<dbReference type="RefSeq" id="WP_124228928.1">
    <property type="nucleotide sequence ID" value="NZ_CP148678.1"/>
</dbReference>
<evidence type="ECO:0000313" key="2">
    <source>
        <dbReference type="Proteomes" id="UP000273641"/>
    </source>
</evidence>
<reference evidence="1 2" key="1">
    <citation type="submission" date="2018-11" db="EMBL/GenBank/DDBJ databases">
        <title>Draft genome sequences of potential pathogenic Clostridium perfringens from environmental surface water in the North West Province, South Africa.</title>
        <authorList>
            <person name="Fourie J.C.J."/>
            <person name="Sanko T.J."/>
            <person name="Bezuidenhout C."/>
            <person name="Mienie C."/>
            <person name="Adeleke R."/>
        </authorList>
    </citation>
    <scope>NUCLEOTIDE SEQUENCE [LARGE SCALE GENOMIC DNA]</scope>
    <source>
        <strain evidence="1 2">SC4-C13</strain>
    </source>
</reference>
<dbReference type="Proteomes" id="UP000273641">
    <property type="component" value="Unassembled WGS sequence"/>
</dbReference>